<evidence type="ECO:0000313" key="1">
    <source>
        <dbReference type="EMBL" id="GAH05962.1"/>
    </source>
</evidence>
<protein>
    <submittedName>
        <fullName evidence="1">Uncharacterized protein</fullName>
    </submittedName>
</protein>
<reference evidence="1" key="1">
    <citation type="journal article" date="2014" name="Front. Microbiol.">
        <title>High frequency of phylogenetically diverse reductive dehalogenase-homologous genes in deep subseafloor sedimentary metagenomes.</title>
        <authorList>
            <person name="Kawai M."/>
            <person name="Futagami T."/>
            <person name="Toyoda A."/>
            <person name="Takaki Y."/>
            <person name="Nishi S."/>
            <person name="Hori S."/>
            <person name="Arai W."/>
            <person name="Tsubouchi T."/>
            <person name="Morono Y."/>
            <person name="Uchiyama I."/>
            <person name="Ito T."/>
            <person name="Fujiyama A."/>
            <person name="Inagaki F."/>
            <person name="Takami H."/>
        </authorList>
    </citation>
    <scope>NUCLEOTIDE SEQUENCE</scope>
    <source>
        <strain evidence="1">Expedition CK06-06</strain>
    </source>
</reference>
<dbReference type="EMBL" id="BART01038537">
    <property type="protein sequence ID" value="GAH05962.1"/>
    <property type="molecule type" value="Genomic_DNA"/>
</dbReference>
<comment type="caution">
    <text evidence="1">The sequence shown here is derived from an EMBL/GenBank/DDBJ whole genome shotgun (WGS) entry which is preliminary data.</text>
</comment>
<accession>X1CEB8</accession>
<feature type="non-terminal residue" evidence="1">
    <location>
        <position position="1"/>
    </location>
</feature>
<organism evidence="1">
    <name type="scientific">marine sediment metagenome</name>
    <dbReference type="NCBI Taxonomy" id="412755"/>
    <lineage>
        <taxon>unclassified sequences</taxon>
        <taxon>metagenomes</taxon>
        <taxon>ecological metagenomes</taxon>
    </lineage>
</organism>
<name>X1CEB8_9ZZZZ</name>
<dbReference type="AlphaFoldDB" id="X1CEB8"/>
<sequence length="113" mass="12195">LLVTAFIAAIILMKGYATRTISGRLREASDSISQEHYEPGQMESDITTTVTGETTTISQMERFSDPDPTKGEYQGMVSYVITGPGVAGYEGYNATRASEVTTKTGWEASGPIF</sequence>
<proteinExistence type="predicted"/>
<gene>
    <name evidence="1" type="ORF">S01H4_63854</name>
</gene>